<evidence type="ECO:0000313" key="2">
    <source>
        <dbReference type="EMBL" id="KAK9918159.1"/>
    </source>
</evidence>
<organism evidence="2 3">
    <name type="scientific">Coccomyxa subellipsoidea</name>
    <dbReference type="NCBI Taxonomy" id="248742"/>
    <lineage>
        <taxon>Eukaryota</taxon>
        <taxon>Viridiplantae</taxon>
        <taxon>Chlorophyta</taxon>
        <taxon>core chlorophytes</taxon>
        <taxon>Trebouxiophyceae</taxon>
        <taxon>Trebouxiophyceae incertae sedis</taxon>
        <taxon>Coccomyxaceae</taxon>
        <taxon>Coccomyxa</taxon>
    </lineage>
</organism>
<accession>A0ABR2Z1T4</accession>
<dbReference type="EMBL" id="JALJOT010000001">
    <property type="protein sequence ID" value="KAK9918159.1"/>
    <property type="molecule type" value="Genomic_DNA"/>
</dbReference>
<proteinExistence type="predicted"/>
<reference evidence="2 3" key="1">
    <citation type="journal article" date="2024" name="Nat. Commun.">
        <title>Phylogenomics reveals the evolutionary origins of lichenization in chlorophyte algae.</title>
        <authorList>
            <person name="Puginier C."/>
            <person name="Libourel C."/>
            <person name="Otte J."/>
            <person name="Skaloud P."/>
            <person name="Haon M."/>
            <person name="Grisel S."/>
            <person name="Petersen M."/>
            <person name="Berrin J.G."/>
            <person name="Delaux P.M."/>
            <person name="Dal Grande F."/>
            <person name="Keller J."/>
        </authorList>
    </citation>
    <scope>NUCLEOTIDE SEQUENCE [LARGE SCALE GENOMIC DNA]</scope>
    <source>
        <strain evidence="2 3">SAG 216-7</strain>
    </source>
</reference>
<feature type="compositionally biased region" description="Polar residues" evidence="1">
    <location>
        <begin position="76"/>
        <end position="95"/>
    </location>
</feature>
<dbReference type="Proteomes" id="UP001491310">
    <property type="component" value="Unassembled WGS sequence"/>
</dbReference>
<keyword evidence="3" id="KW-1185">Reference proteome</keyword>
<feature type="region of interest" description="Disordered" evidence="1">
    <location>
        <begin position="65"/>
        <end position="111"/>
    </location>
</feature>
<name>A0ABR2Z1T4_9CHLO</name>
<comment type="caution">
    <text evidence="2">The sequence shown here is derived from an EMBL/GenBank/DDBJ whole genome shotgun (WGS) entry which is preliminary data.</text>
</comment>
<gene>
    <name evidence="2" type="ORF">WJX75_001802</name>
</gene>
<sequence>MRYKLHLLEANVALPKEGENQVQQSPQVLEPAALEAAEALQTAADLLLSDQIAVKRRTTRSDAILSPRSFLDPQPSLASDSEATDRSSSLSSMPQVSEEDDWSSVRQAVGSRASSASERLRMVITDSDTLQKQIRQHLFVSQGRHMSSADCQARPASIDCQRRWASVDIQMRRASHDGAPISSLGNAAVIRARSTTMPACMRDALPPAVLAARAASGVTKGDSTLGTDESSGYIGGAVNAKMVSRSIVEDMMTPLESLDRSISEYLNEG</sequence>
<protein>
    <submittedName>
        <fullName evidence="2">Uncharacterized protein</fullName>
    </submittedName>
</protein>
<evidence type="ECO:0000256" key="1">
    <source>
        <dbReference type="SAM" id="MobiDB-lite"/>
    </source>
</evidence>
<evidence type="ECO:0000313" key="3">
    <source>
        <dbReference type="Proteomes" id="UP001491310"/>
    </source>
</evidence>